<gene>
    <name evidence="2" type="primary">LOC142163397</name>
</gene>
<evidence type="ECO:0000313" key="2">
    <source>
        <dbReference type="RefSeq" id="XP_075076781.1"/>
    </source>
</evidence>
<reference evidence="1" key="1">
    <citation type="journal article" date="2014" name="Nat. Commun.">
        <title>The tobacco genome sequence and its comparison with those of tomato and potato.</title>
        <authorList>
            <person name="Sierro N."/>
            <person name="Battey J.N."/>
            <person name="Ouadi S."/>
            <person name="Bakaher N."/>
            <person name="Bovet L."/>
            <person name="Willig A."/>
            <person name="Goepfert S."/>
            <person name="Peitsch M.C."/>
            <person name="Ivanov N.V."/>
        </authorList>
    </citation>
    <scope>NUCLEOTIDE SEQUENCE [LARGE SCALE GENOMIC DNA]</scope>
</reference>
<dbReference type="Proteomes" id="UP000790787">
    <property type="component" value="Chromosome 8"/>
</dbReference>
<dbReference type="RefSeq" id="XP_075076781.1">
    <property type="nucleotide sequence ID" value="XM_075220680.1"/>
</dbReference>
<protein>
    <submittedName>
        <fullName evidence="2">Uncharacterized protein LOC142163397</fullName>
    </submittedName>
</protein>
<organism evidence="1 2">
    <name type="scientific">Nicotiana tabacum</name>
    <name type="common">Common tobacco</name>
    <dbReference type="NCBI Taxonomy" id="4097"/>
    <lineage>
        <taxon>Eukaryota</taxon>
        <taxon>Viridiplantae</taxon>
        <taxon>Streptophyta</taxon>
        <taxon>Embryophyta</taxon>
        <taxon>Tracheophyta</taxon>
        <taxon>Spermatophyta</taxon>
        <taxon>Magnoliopsida</taxon>
        <taxon>eudicotyledons</taxon>
        <taxon>Gunneridae</taxon>
        <taxon>Pentapetalae</taxon>
        <taxon>asterids</taxon>
        <taxon>lamiids</taxon>
        <taxon>Solanales</taxon>
        <taxon>Solanaceae</taxon>
        <taxon>Nicotianoideae</taxon>
        <taxon>Nicotianeae</taxon>
        <taxon>Nicotiana</taxon>
    </lineage>
</organism>
<name>A0AC58RVM6_TOBAC</name>
<proteinExistence type="predicted"/>
<reference evidence="2" key="2">
    <citation type="submission" date="2025-08" db="UniProtKB">
        <authorList>
            <consortium name="RefSeq"/>
        </authorList>
    </citation>
    <scope>IDENTIFICATION</scope>
    <source>
        <tissue evidence="2">Leaf</tissue>
    </source>
</reference>
<sequence>MLFADDILLMRGGVNERLEVLRQTLESKGFKFSRTKTDYLECKFSTESRETGVDMTLVSHVIPKRRSFKYLGSVIKGGGEIDKDVAHCIGVSWMKWRLAPGVLCDRKVPLRIKDIAAILYYLFIVKLILYTWIGSSHFVGTPLFLVIEVEAMKTIITLRLKLLIMEISFLVE</sequence>
<keyword evidence="1" id="KW-1185">Reference proteome</keyword>
<accession>A0AC58RVM6</accession>
<evidence type="ECO:0000313" key="1">
    <source>
        <dbReference type="Proteomes" id="UP000790787"/>
    </source>
</evidence>